<dbReference type="Pfam" id="PF14238">
    <property type="entry name" value="DUF4340"/>
    <property type="match status" value="1"/>
</dbReference>
<gene>
    <name evidence="3" type="ORF">SAMN05216334_10766</name>
</gene>
<proteinExistence type="predicted"/>
<evidence type="ECO:0000259" key="2">
    <source>
        <dbReference type="Pfam" id="PF14238"/>
    </source>
</evidence>
<dbReference type="OrthoDB" id="8534137at2"/>
<dbReference type="RefSeq" id="WP_103966116.1">
    <property type="nucleotide sequence ID" value="NZ_FNUX01000007.1"/>
</dbReference>
<accession>A0A1H5UB85</accession>
<protein>
    <recommendedName>
        <fullName evidence="2">DUF4340 domain-containing protein</fullName>
    </recommendedName>
</protein>
<keyword evidence="1" id="KW-0472">Membrane</keyword>
<evidence type="ECO:0000256" key="1">
    <source>
        <dbReference type="SAM" id="Phobius"/>
    </source>
</evidence>
<dbReference type="Proteomes" id="UP000236753">
    <property type="component" value="Unassembled WGS sequence"/>
</dbReference>
<evidence type="ECO:0000313" key="3">
    <source>
        <dbReference type="EMBL" id="SEF72372.1"/>
    </source>
</evidence>
<keyword evidence="1" id="KW-0812">Transmembrane</keyword>
<dbReference type="AlphaFoldDB" id="A0A1H5UB85"/>
<dbReference type="EMBL" id="FNUX01000007">
    <property type="protein sequence ID" value="SEF72372.1"/>
    <property type="molecule type" value="Genomic_DNA"/>
</dbReference>
<dbReference type="InterPro" id="IPR025641">
    <property type="entry name" value="DUF4340"/>
</dbReference>
<organism evidence="3 4">
    <name type="scientific">Nitrosomonas ureae</name>
    <dbReference type="NCBI Taxonomy" id="44577"/>
    <lineage>
        <taxon>Bacteria</taxon>
        <taxon>Pseudomonadati</taxon>
        <taxon>Pseudomonadota</taxon>
        <taxon>Betaproteobacteria</taxon>
        <taxon>Nitrosomonadales</taxon>
        <taxon>Nitrosomonadaceae</taxon>
        <taxon>Nitrosomonas</taxon>
    </lineage>
</organism>
<keyword evidence="1" id="KW-1133">Transmembrane helix</keyword>
<name>A0A1H5UB85_9PROT</name>
<sequence>MTHHSRLNLIMLVTIGGLAIFLYFRPQSAAIQQYSTSTTAADAVQSLRILNKHQEIVLKQSNNQWHLIEPVQVRADEEKIGKILEILTASSYQRLALENLERFGLDQPYLQLHVDNEYFGFGGFSPTTNQQYLATNDFAYLISPRYALALPLTVSDLINPGLLVSGEIPVRFEMERWTAEFQNDGWRIIKHYSDDELDDEIPEKWIQLWQTARAEALKLENELDSDWVEAGVIRISLQSGKVIEFKILQNKYSLVLLRMAKGIGYQFPIKLGQRLISPHAIVLNQ</sequence>
<evidence type="ECO:0000313" key="4">
    <source>
        <dbReference type="Proteomes" id="UP000236753"/>
    </source>
</evidence>
<feature type="transmembrane region" description="Helical" evidence="1">
    <location>
        <begin position="7"/>
        <end position="24"/>
    </location>
</feature>
<reference evidence="3 4" key="1">
    <citation type="submission" date="2016-10" db="EMBL/GenBank/DDBJ databases">
        <authorList>
            <person name="de Groot N.N."/>
        </authorList>
    </citation>
    <scope>NUCLEOTIDE SEQUENCE [LARGE SCALE GENOMIC DNA]</scope>
    <source>
        <strain evidence="3 4">Nm13</strain>
    </source>
</reference>
<feature type="domain" description="DUF4340" evidence="2">
    <location>
        <begin position="65"/>
        <end position="163"/>
    </location>
</feature>